<comment type="caution">
    <text evidence="3">The sequence shown here is derived from an EMBL/GenBank/DDBJ whole genome shotgun (WGS) entry which is preliminary data.</text>
</comment>
<dbReference type="CDD" id="cd00371">
    <property type="entry name" value="HMA"/>
    <property type="match status" value="1"/>
</dbReference>
<keyword evidence="4" id="KW-1185">Reference proteome</keyword>
<evidence type="ECO:0000313" key="3">
    <source>
        <dbReference type="EMBL" id="NSL54239.1"/>
    </source>
</evidence>
<dbReference type="InterPro" id="IPR017969">
    <property type="entry name" value="Heavy-metal-associated_CS"/>
</dbReference>
<dbReference type="PROSITE" id="PS50846">
    <property type="entry name" value="HMA_2"/>
    <property type="match status" value="1"/>
</dbReference>
<gene>
    <name evidence="3" type="ORF">HJ583_004305</name>
</gene>
<reference evidence="3 4" key="1">
    <citation type="submission" date="2020-06" db="EMBL/GenBank/DDBJ databases">
        <title>Draft genome of Uliginosibacterium sp. IMCC34675.</title>
        <authorList>
            <person name="Song J."/>
        </authorList>
    </citation>
    <scope>NUCLEOTIDE SEQUENCE [LARGE SCALE GENOMIC DNA]</scope>
    <source>
        <strain evidence="3 4">IMCC34675</strain>
    </source>
</reference>
<dbReference type="Pfam" id="PF00403">
    <property type="entry name" value="HMA"/>
    <property type="match status" value="1"/>
</dbReference>
<name>A0ABX2ICK9_9RHOO</name>
<evidence type="ECO:0000313" key="4">
    <source>
        <dbReference type="Proteomes" id="UP000778523"/>
    </source>
</evidence>
<dbReference type="RefSeq" id="WP_170020777.1">
    <property type="nucleotide sequence ID" value="NZ_JABCSC020000001.1"/>
</dbReference>
<protein>
    <submittedName>
        <fullName evidence="3">Heavy-metal-associated domain-containing protein</fullName>
    </submittedName>
</protein>
<keyword evidence="1" id="KW-0479">Metal-binding</keyword>
<dbReference type="Gene3D" id="3.30.70.100">
    <property type="match status" value="1"/>
</dbReference>
<dbReference type="Proteomes" id="UP000778523">
    <property type="component" value="Unassembled WGS sequence"/>
</dbReference>
<organism evidence="3 4">
    <name type="scientific">Uliginosibacterium aquaticum</name>
    <dbReference type="NCBI Taxonomy" id="2731212"/>
    <lineage>
        <taxon>Bacteria</taxon>
        <taxon>Pseudomonadati</taxon>
        <taxon>Pseudomonadota</taxon>
        <taxon>Betaproteobacteria</taxon>
        <taxon>Rhodocyclales</taxon>
        <taxon>Zoogloeaceae</taxon>
        <taxon>Uliginosibacterium</taxon>
    </lineage>
</organism>
<dbReference type="SUPFAM" id="SSF55008">
    <property type="entry name" value="HMA, heavy metal-associated domain"/>
    <property type="match status" value="1"/>
</dbReference>
<dbReference type="InterPro" id="IPR006121">
    <property type="entry name" value="HMA_dom"/>
</dbReference>
<proteinExistence type="predicted"/>
<feature type="domain" description="HMA" evidence="2">
    <location>
        <begin position="1"/>
        <end position="63"/>
    </location>
</feature>
<evidence type="ECO:0000259" key="2">
    <source>
        <dbReference type="PROSITE" id="PS50846"/>
    </source>
</evidence>
<sequence length="64" mass="6839">MYEFIVPDISCGGCAKTITRILGELDAAAKVEIDVATKQVKVETALAREAIVSRLTEAGFEPQA</sequence>
<dbReference type="PROSITE" id="PS01047">
    <property type="entry name" value="HMA_1"/>
    <property type="match status" value="1"/>
</dbReference>
<dbReference type="InterPro" id="IPR036163">
    <property type="entry name" value="HMA_dom_sf"/>
</dbReference>
<accession>A0ABX2ICK9</accession>
<dbReference type="EMBL" id="JABCSC020000001">
    <property type="protein sequence ID" value="NSL54239.1"/>
    <property type="molecule type" value="Genomic_DNA"/>
</dbReference>
<evidence type="ECO:0000256" key="1">
    <source>
        <dbReference type="ARBA" id="ARBA00022723"/>
    </source>
</evidence>